<proteinExistence type="inferred from homology"/>
<name>E0S3C5_BUTPB</name>
<keyword evidence="3" id="KW-1133">Transmembrane helix</keyword>
<dbReference type="STRING" id="515622.bpr_III221"/>
<evidence type="ECO:0000256" key="3">
    <source>
        <dbReference type="SAM" id="Phobius"/>
    </source>
</evidence>
<feature type="transmembrane region" description="Helical" evidence="3">
    <location>
        <begin position="156"/>
        <end position="178"/>
    </location>
</feature>
<dbReference type="HOGENOM" id="CLU_077931_3_0_9"/>
<dbReference type="InterPro" id="IPR003784">
    <property type="entry name" value="BioY"/>
</dbReference>
<dbReference type="Proteomes" id="UP000001299">
    <property type="component" value="Chromosome 2"/>
</dbReference>
<evidence type="ECO:0000313" key="4">
    <source>
        <dbReference type="EMBL" id="ADL35907.1"/>
    </source>
</evidence>
<dbReference type="GO" id="GO:0005886">
    <property type="term" value="C:plasma membrane"/>
    <property type="evidence" value="ECO:0007669"/>
    <property type="project" value="UniProtKB-SubCell"/>
</dbReference>
<keyword evidence="2 3" id="KW-0472">Membrane</keyword>
<organism evidence="4 5">
    <name type="scientific">Butyrivibrio proteoclasticus (strain ATCC 51982 / DSM 14932 / B316)</name>
    <name type="common">Clostridium proteoclasticum</name>
    <dbReference type="NCBI Taxonomy" id="515622"/>
    <lineage>
        <taxon>Bacteria</taxon>
        <taxon>Bacillati</taxon>
        <taxon>Bacillota</taxon>
        <taxon>Clostridia</taxon>
        <taxon>Lachnospirales</taxon>
        <taxon>Lachnospiraceae</taxon>
        <taxon>Butyrivibrio</taxon>
    </lineage>
</organism>
<reference evidence="4 5" key="1">
    <citation type="journal article" date="2010" name="PLoS ONE">
        <title>The glycobiome of the rumen bacterium Butyrivibrio proteoclasticus B316(T) highlights adaptation to a polysaccharide-rich environment.</title>
        <authorList>
            <person name="Kelly W.J."/>
            <person name="Leahy S.C."/>
            <person name="Altermann E."/>
            <person name="Yeoman C.J."/>
            <person name="Dunne J.C."/>
            <person name="Kong Z."/>
            <person name="Pacheco D.M."/>
            <person name="Li D."/>
            <person name="Noel S.J."/>
            <person name="Moon C.D."/>
            <person name="Cookson A.L."/>
            <person name="Attwood G.T."/>
        </authorList>
    </citation>
    <scope>NUCLEOTIDE SEQUENCE [LARGE SCALE GENOMIC DNA]</scope>
    <source>
        <strain evidence="5">ATCC 51982 / DSM 14932 / B316</strain>
    </source>
</reference>
<dbReference type="EMBL" id="CP001811">
    <property type="protein sequence ID" value="ADL35907.1"/>
    <property type="molecule type" value="Genomic_DNA"/>
</dbReference>
<feature type="transmembrane region" description="Helical" evidence="3">
    <location>
        <begin position="42"/>
        <end position="58"/>
    </location>
</feature>
<dbReference type="eggNOG" id="COG1268">
    <property type="taxonomic scope" value="Bacteria"/>
</dbReference>
<feature type="transmembrane region" description="Helical" evidence="3">
    <location>
        <begin position="88"/>
        <end position="110"/>
    </location>
</feature>
<feature type="transmembrane region" description="Helical" evidence="3">
    <location>
        <begin position="122"/>
        <end position="144"/>
    </location>
</feature>
<dbReference type="Gene3D" id="1.10.1760.20">
    <property type="match status" value="1"/>
</dbReference>
<dbReference type="PANTHER" id="PTHR34295">
    <property type="entry name" value="BIOTIN TRANSPORTER BIOY"/>
    <property type="match status" value="1"/>
</dbReference>
<sequence>MDNVKSQRLQNGTKTLDIVYCAIGVALIAVCSWITVPMTVPFTLQTLAVFAVLLLLGGERGTIATLVYVLMGAIGIPVFAGFSGGLGILLGSTGGYIIGFIFIGLIYMVMTKVFGKKLHIEIIALVLGLIVCYAFGTGWFMYVYMKSSGPVGLLTVLSWCVFPFIIPDLAKMAVAVIISRRVRPYIK</sequence>
<dbReference type="Pfam" id="PF02632">
    <property type="entry name" value="BioY"/>
    <property type="match status" value="1"/>
</dbReference>
<evidence type="ECO:0000256" key="1">
    <source>
        <dbReference type="ARBA" id="ARBA00010692"/>
    </source>
</evidence>
<dbReference type="KEGG" id="bpb:bpr_III221"/>
<feature type="transmembrane region" description="Helical" evidence="3">
    <location>
        <begin position="18"/>
        <end position="36"/>
    </location>
</feature>
<protein>
    <recommendedName>
        <fullName evidence="2">Biotin transporter</fullName>
    </recommendedName>
</protein>
<comment type="similarity">
    <text evidence="1 2">Belongs to the BioY family.</text>
</comment>
<feature type="transmembrane region" description="Helical" evidence="3">
    <location>
        <begin position="65"/>
        <end position="82"/>
    </location>
</feature>
<comment type="subcellular location">
    <subcellularLocation>
        <location evidence="2">Cell membrane</location>
        <topology evidence="2">Multi-pass membrane protein</topology>
    </subcellularLocation>
</comment>
<evidence type="ECO:0000313" key="5">
    <source>
        <dbReference type="Proteomes" id="UP000001299"/>
    </source>
</evidence>
<dbReference type="PANTHER" id="PTHR34295:SF1">
    <property type="entry name" value="BIOTIN TRANSPORTER BIOY"/>
    <property type="match status" value="1"/>
</dbReference>
<dbReference type="PIRSF" id="PIRSF016661">
    <property type="entry name" value="BioY"/>
    <property type="match status" value="1"/>
</dbReference>
<dbReference type="GO" id="GO:0015225">
    <property type="term" value="F:biotin transmembrane transporter activity"/>
    <property type="evidence" value="ECO:0007669"/>
    <property type="project" value="UniProtKB-UniRule"/>
</dbReference>
<dbReference type="AlphaFoldDB" id="E0S3C5"/>
<keyword evidence="5" id="KW-1185">Reference proteome</keyword>
<keyword evidence="3" id="KW-0812">Transmembrane</keyword>
<accession>E0S3C5</accession>
<dbReference type="RefSeq" id="WP_013282557.1">
    <property type="nucleotide sequence ID" value="NC_014388.1"/>
</dbReference>
<evidence type="ECO:0000256" key="2">
    <source>
        <dbReference type="PIRNR" id="PIRNR016661"/>
    </source>
</evidence>
<keyword evidence="2" id="KW-1003">Cell membrane</keyword>
<gene>
    <name evidence="4" type="ordered locus">bpr_III221</name>
</gene>
<keyword evidence="2" id="KW-0813">Transport</keyword>